<organism evidence="1 2">
    <name type="scientific">Lactobacillus equicursoris</name>
    <dbReference type="NCBI Taxonomy" id="420645"/>
    <lineage>
        <taxon>Bacteria</taxon>
        <taxon>Bacillati</taxon>
        <taxon>Bacillota</taxon>
        <taxon>Bacilli</taxon>
        <taxon>Lactobacillales</taxon>
        <taxon>Lactobacillaceae</taxon>
        <taxon>Lactobacillus</taxon>
    </lineage>
</organism>
<dbReference type="PRINTS" id="PR00507">
    <property type="entry name" value="N12N6MTFRASE"/>
</dbReference>
<keyword evidence="1" id="KW-0489">Methyltransferase</keyword>
<evidence type="ECO:0000313" key="1">
    <source>
        <dbReference type="EMBL" id="MST79311.1"/>
    </source>
</evidence>
<proteinExistence type="predicted"/>
<accession>A0A844FL86</accession>
<evidence type="ECO:0000313" key="2">
    <source>
        <dbReference type="Proteomes" id="UP000452141"/>
    </source>
</evidence>
<dbReference type="GO" id="GO:0032259">
    <property type="term" value="P:methylation"/>
    <property type="evidence" value="ECO:0007669"/>
    <property type="project" value="UniProtKB-KW"/>
</dbReference>
<dbReference type="EMBL" id="VUMW01000004">
    <property type="protein sequence ID" value="MST79311.1"/>
    <property type="molecule type" value="Genomic_DNA"/>
</dbReference>
<dbReference type="SUPFAM" id="SSF53335">
    <property type="entry name" value="S-adenosyl-L-methionine-dependent methyltransferases"/>
    <property type="match status" value="1"/>
</dbReference>
<dbReference type="Proteomes" id="UP000452141">
    <property type="component" value="Unassembled WGS sequence"/>
</dbReference>
<dbReference type="Gene3D" id="3.40.50.150">
    <property type="entry name" value="Vaccinia Virus protein VP39"/>
    <property type="match status" value="1"/>
</dbReference>
<protein>
    <submittedName>
        <fullName evidence="1">Methylase</fullName>
    </submittedName>
</protein>
<gene>
    <name evidence="1" type="ORF">FYJ61_02185</name>
</gene>
<dbReference type="GO" id="GO:0008168">
    <property type="term" value="F:methyltransferase activity"/>
    <property type="evidence" value="ECO:0007669"/>
    <property type="project" value="UniProtKB-KW"/>
</dbReference>
<keyword evidence="1" id="KW-0808">Transferase</keyword>
<sequence length="245" mass="27856">MTNERLIKSADRVKDVGEVFTPKRIVDLMLDQPEISAKVNDLTATFLEPSAGEGAFLIELLKRKMQVALEGSTSIDSYEDRILLVLSSLYGIELMEDNFLMLRHNMYQTFAVNYLRGLKAKGKPEHGKPKVLKSAKTIINANMVQGNTLTYKNGQDQPIVFSEWASYKQDGRIWVKRSTQTFESIVEGVQTDNGLIVPEDSQLDLFADFDPDTHEVKAKEYYFKYKPVKIVDVYKEELVDASSEE</sequence>
<dbReference type="AlphaFoldDB" id="A0A844FL86"/>
<dbReference type="RefSeq" id="WP_154486411.1">
    <property type="nucleotide sequence ID" value="NZ_VUMW01000004.1"/>
</dbReference>
<reference evidence="1 2" key="1">
    <citation type="submission" date="2019-08" db="EMBL/GenBank/DDBJ databases">
        <title>In-depth cultivation of the pig gut microbiome towards novel bacterial diversity and tailored functional studies.</title>
        <authorList>
            <person name="Wylensek D."/>
            <person name="Hitch T.C.A."/>
            <person name="Clavel T."/>
        </authorList>
    </citation>
    <scope>NUCLEOTIDE SEQUENCE [LARGE SCALE GENOMIC DNA]</scope>
    <source>
        <strain evidence="1 2">WCA-470BD-2E</strain>
    </source>
</reference>
<name>A0A844FL86_9LACO</name>
<dbReference type="InterPro" id="IPR029063">
    <property type="entry name" value="SAM-dependent_MTases_sf"/>
</dbReference>
<comment type="caution">
    <text evidence="1">The sequence shown here is derived from an EMBL/GenBank/DDBJ whole genome shotgun (WGS) entry which is preliminary data.</text>
</comment>